<evidence type="ECO:0000256" key="3">
    <source>
        <dbReference type="PROSITE-ProRule" id="PRU00433"/>
    </source>
</evidence>
<dbReference type="GO" id="GO:0046872">
    <property type="term" value="F:metal ion binding"/>
    <property type="evidence" value="ECO:0007669"/>
    <property type="project" value="UniProtKB-KW"/>
</dbReference>
<gene>
    <name evidence="6" type="ORF">AKJ29_02030</name>
</gene>
<dbReference type="Proteomes" id="UP000050471">
    <property type="component" value="Unassembled WGS sequence"/>
</dbReference>
<accession>A0A0P7KLN0</accession>
<dbReference type="GO" id="GO:0009055">
    <property type="term" value="F:electron transfer activity"/>
    <property type="evidence" value="ECO:0007669"/>
    <property type="project" value="InterPro"/>
</dbReference>
<dbReference type="STRING" id="154981.AKJ29_02030"/>
<keyword evidence="1 3" id="KW-0479">Metal-binding</keyword>
<organism evidence="6 7">
    <name type="scientific">Aliiroseovarius crassostreae</name>
    <dbReference type="NCBI Taxonomy" id="154981"/>
    <lineage>
        <taxon>Bacteria</taxon>
        <taxon>Pseudomonadati</taxon>
        <taxon>Pseudomonadota</taxon>
        <taxon>Alphaproteobacteria</taxon>
        <taxon>Rhodobacterales</taxon>
        <taxon>Paracoccaceae</taxon>
        <taxon>Aliiroseovarius</taxon>
    </lineage>
</organism>
<dbReference type="RefSeq" id="WP_055190872.1">
    <property type="nucleotide sequence ID" value="NZ_FPBS01000030.1"/>
</dbReference>
<evidence type="ECO:0000313" key="6">
    <source>
        <dbReference type="EMBL" id="KPN62948.1"/>
    </source>
</evidence>
<dbReference type="Gene3D" id="3.40.30.10">
    <property type="entry name" value="Glutaredoxin"/>
    <property type="match status" value="1"/>
</dbReference>
<evidence type="ECO:0000313" key="7">
    <source>
        <dbReference type="Proteomes" id="UP000050471"/>
    </source>
</evidence>
<dbReference type="GO" id="GO:0020037">
    <property type="term" value="F:heme binding"/>
    <property type="evidence" value="ECO:0007669"/>
    <property type="project" value="InterPro"/>
</dbReference>
<evidence type="ECO:0000256" key="2">
    <source>
        <dbReference type="ARBA" id="ARBA00023004"/>
    </source>
</evidence>
<protein>
    <recommendedName>
        <fullName evidence="5">Cytochrome c domain-containing protein</fullName>
    </recommendedName>
</protein>
<proteinExistence type="predicted"/>
<evidence type="ECO:0000256" key="1">
    <source>
        <dbReference type="ARBA" id="ARBA00022723"/>
    </source>
</evidence>
<dbReference type="EMBL" id="LKBA01000008">
    <property type="protein sequence ID" value="KPN62948.1"/>
    <property type="molecule type" value="Genomic_DNA"/>
</dbReference>
<name>A0A0P7KLN0_9RHOB</name>
<feature type="transmembrane region" description="Helical" evidence="4">
    <location>
        <begin position="17"/>
        <end position="40"/>
    </location>
</feature>
<keyword evidence="4" id="KW-0812">Transmembrane</keyword>
<keyword evidence="4" id="KW-0472">Membrane</keyword>
<sequence length="321" mass="33502">MASETIAPAETGHFRTFAIALSVISVAAVTGLTVVSVSALRSPAGEPTFQLVQGASVPQVAQGQQPRIVQEPYVPAAQQPQQAAIPTPPTVTGPSVEEMVRAAQAAAIAANPNAGASGAAPELQPVVQAQPTGPTLSDLLAHPESGPQIVDSLKLAAGIEAPGEIDNGTPIFAFFDPRCPYCHAAYEDLNGKYRIKWLPTLALGVTPEGEATIATLLGVTEAAMEGDRMMAASLSDDDQRLERLNAVLSGGRLDGGEITEAQRFVINDNLQIALQLYEYHNEPFGVPTFIIPKPDGTAVLARGWDARSTLETISSAYGTGS</sequence>
<keyword evidence="2 3" id="KW-0408">Iron</keyword>
<evidence type="ECO:0000259" key="5">
    <source>
        <dbReference type="PROSITE" id="PS51007"/>
    </source>
</evidence>
<dbReference type="SUPFAM" id="SSF52833">
    <property type="entry name" value="Thioredoxin-like"/>
    <property type="match status" value="1"/>
</dbReference>
<dbReference type="InterPro" id="IPR009056">
    <property type="entry name" value="Cyt_c-like_dom"/>
</dbReference>
<keyword evidence="3" id="KW-0349">Heme</keyword>
<keyword evidence="7" id="KW-1185">Reference proteome</keyword>
<reference evidence="6 7" key="1">
    <citation type="submission" date="2015-09" db="EMBL/GenBank/DDBJ databases">
        <title>Draft genome sequence of Aliiroseovarius crassostreae CV919-312TSm, the causative agent of Roseovarius Oyster Disease (formerly Juvenile Oyster Disease).</title>
        <authorList>
            <person name="Kessner L."/>
            <person name="Spinard E."/>
            <person name="Nelson D."/>
        </authorList>
    </citation>
    <scope>NUCLEOTIDE SEQUENCE [LARGE SCALE GENOMIC DNA]</scope>
    <source>
        <strain evidence="6 7">CV919-312</strain>
    </source>
</reference>
<feature type="domain" description="Cytochrome c" evidence="5">
    <location>
        <begin position="163"/>
        <end position="269"/>
    </location>
</feature>
<dbReference type="InterPro" id="IPR036249">
    <property type="entry name" value="Thioredoxin-like_sf"/>
</dbReference>
<comment type="caution">
    <text evidence="6">The sequence shown here is derived from an EMBL/GenBank/DDBJ whole genome shotgun (WGS) entry which is preliminary data.</text>
</comment>
<dbReference type="AlphaFoldDB" id="A0A0P7KLN0"/>
<dbReference type="PROSITE" id="PS51007">
    <property type="entry name" value="CYTC"/>
    <property type="match status" value="1"/>
</dbReference>
<evidence type="ECO:0000256" key="4">
    <source>
        <dbReference type="SAM" id="Phobius"/>
    </source>
</evidence>
<dbReference type="OrthoDB" id="12976at2"/>
<keyword evidence="4" id="KW-1133">Transmembrane helix</keyword>